<dbReference type="Proteomes" id="UP000251047">
    <property type="component" value="Unassembled WGS sequence"/>
</dbReference>
<organism evidence="1 2">
    <name type="scientific">Corynebacterium heidelbergense</name>
    <dbReference type="NCBI Taxonomy" id="2055947"/>
    <lineage>
        <taxon>Bacteria</taxon>
        <taxon>Bacillati</taxon>
        <taxon>Actinomycetota</taxon>
        <taxon>Actinomycetes</taxon>
        <taxon>Mycobacteriales</taxon>
        <taxon>Corynebacteriaceae</taxon>
        <taxon>Corynebacterium</taxon>
    </lineage>
</organism>
<gene>
    <name evidence="1" type="ORF">CWC39_07970</name>
</gene>
<sequence>MASMITTAEVARWARIDAADPDLAACVDTVNALVTDWHGEQWPPGAHQGAVMLAARYHRRRNSPGGVETFGDSGAAYIPRYDADLDRLLRINAWATPQVG</sequence>
<reference evidence="1 2" key="1">
    <citation type="journal article" date="2018" name="Syst. Appl. Microbiol.">
        <title>Corynebacterium heidelbergense sp. nov., isolated from the preen glands of Egyptian geese (Alopochen aegyptiacus).</title>
        <authorList>
            <person name="Braun M.S."/>
            <person name="Wang E."/>
            <person name="Zimmermann S."/>
            <person name="Wink M."/>
        </authorList>
    </citation>
    <scope>NUCLEOTIDE SEQUENCE [LARGE SCALE GENOMIC DNA]</scope>
    <source>
        <strain evidence="1 2">DSM 104638</strain>
    </source>
</reference>
<dbReference type="AlphaFoldDB" id="A0A364VA94"/>
<evidence type="ECO:0008006" key="3">
    <source>
        <dbReference type="Google" id="ProtNLM"/>
    </source>
</evidence>
<name>A0A364VA94_9CORY</name>
<comment type="caution">
    <text evidence="1">The sequence shown here is derived from an EMBL/GenBank/DDBJ whole genome shotgun (WGS) entry which is preliminary data.</text>
</comment>
<evidence type="ECO:0000313" key="1">
    <source>
        <dbReference type="EMBL" id="RAV33534.1"/>
    </source>
</evidence>
<evidence type="ECO:0000313" key="2">
    <source>
        <dbReference type="Proteomes" id="UP000251047"/>
    </source>
</evidence>
<dbReference type="EMBL" id="PHQP01000065">
    <property type="protein sequence ID" value="RAV33534.1"/>
    <property type="molecule type" value="Genomic_DNA"/>
</dbReference>
<protein>
    <recommendedName>
        <fullName evidence="3">Phage head-tail adapter protein</fullName>
    </recommendedName>
</protein>
<proteinExistence type="predicted"/>
<accession>A0A364VA94</accession>